<dbReference type="InterPro" id="IPR010014">
    <property type="entry name" value="DHP2"/>
</dbReference>
<dbReference type="GO" id="GO:0090560">
    <property type="term" value="F:2-(3-amino-3-carboxypropyl)histidine synthase activity"/>
    <property type="evidence" value="ECO:0007669"/>
    <property type="project" value="InterPro"/>
</dbReference>
<dbReference type="GO" id="GO:0051536">
    <property type="term" value="F:iron-sulfur cluster binding"/>
    <property type="evidence" value="ECO:0007669"/>
    <property type="project" value="UniProtKB-KW"/>
</dbReference>
<dbReference type="AlphaFoldDB" id="A0A1W0WLY7"/>
<feature type="region of interest" description="Disordered" evidence="17">
    <location>
        <begin position="1091"/>
        <end position="1121"/>
    </location>
</feature>
<keyword evidence="20" id="KW-1185">Reference proteome</keyword>
<evidence type="ECO:0000256" key="16">
    <source>
        <dbReference type="ARBA" id="ARBA00069881"/>
    </source>
</evidence>
<dbReference type="NCBIfam" id="TIGR00272">
    <property type="entry name" value="DPH2"/>
    <property type="match status" value="1"/>
</dbReference>
<dbReference type="InterPro" id="IPR003603">
    <property type="entry name" value="U2A'_phosphoprotein32A_C"/>
</dbReference>
<evidence type="ECO:0000256" key="2">
    <source>
        <dbReference type="ARBA" id="ARBA00004123"/>
    </source>
</evidence>
<name>A0A1W0WLY7_HYPEX</name>
<dbReference type="UniPathway" id="UPA00559"/>
<evidence type="ECO:0000256" key="14">
    <source>
        <dbReference type="ARBA" id="ARBA00032791"/>
    </source>
</evidence>
<evidence type="ECO:0000256" key="12">
    <source>
        <dbReference type="ARBA" id="ARBA00024196"/>
    </source>
</evidence>
<dbReference type="GO" id="GO:0046872">
    <property type="term" value="F:metal ion binding"/>
    <property type="evidence" value="ECO:0007669"/>
    <property type="project" value="UniProtKB-KW"/>
</dbReference>
<evidence type="ECO:0000256" key="7">
    <source>
        <dbReference type="ARBA" id="ARBA00022723"/>
    </source>
</evidence>
<comment type="cofactor">
    <cofactor evidence="1">
        <name>[4Fe-4S] cluster</name>
        <dbReference type="ChEBI" id="CHEBI:49883"/>
    </cofactor>
</comment>
<keyword evidence="8" id="KW-0677">Repeat</keyword>
<dbReference type="NCBIfam" id="TIGR00322">
    <property type="entry name" value="diphth2_R"/>
    <property type="match status" value="1"/>
</dbReference>
<evidence type="ECO:0000256" key="10">
    <source>
        <dbReference type="ARBA" id="ARBA00023014"/>
    </source>
</evidence>
<dbReference type="Gene3D" id="2.40.50.100">
    <property type="match status" value="1"/>
</dbReference>
<keyword evidence="6" id="KW-0433">Leucine-rich repeat</keyword>
<dbReference type="PRINTS" id="PR00063">
    <property type="entry name" value="RIBOSOMALL27"/>
</dbReference>
<dbReference type="PANTHER" id="PTHR10762:SF2">
    <property type="entry name" value="2-(3-AMINO-3-CARBOXYPROPYL)HISTIDINE SYNTHASE SUBUNIT 2"/>
    <property type="match status" value="1"/>
</dbReference>
<dbReference type="GO" id="GO:0006412">
    <property type="term" value="P:translation"/>
    <property type="evidence" value="ECO:0007669"/>
    <property type="project" value="InterPro"/>
</dbReference>
<comment type="similarity">
    <text evidence="4">Belongs to the DPH1/DPH2 family. DPH2 subfamily.</text>
</comment>
<evidence type="ECO:0000256" key="4">
    <source>
        <dbReference type="ARBA" id="ARBA00006179"/>
    </source>
</evidence>
<dbReference type="Pfam" id="PF01866">
    <property type="entry name" value="Diphthamide_syn"/>
    <property type="match status" value="1"/>
</dbReference>
<dbReference type="GO" id="GO:0005840">
    <property type="term" value="C:ribosome"/>
    <property type="evidence" value="ECO:0007669"/>
    <property type="project" value="InterPro"/>
</dbReference>
<dbReference type="OrthoDB" id="449241at2759"/>
<dbReference type="FunFam" id="3.80.10.10:FF:000026">
    <property type="entry name" value="U2 small nuclear ribonucleoprotein A"/>
    <property type="match status" value="1"/>
</dbReference>
<dbReference type="SUPFAM" id="SSF52058">
    <property type="entry name" value="L domain-like"/>
    <property type="match status" value="1"/>
</dbReference>
<evidence type="ECO:0000256" key="6">
    <source>
        <dbReference type="ARBA" id="ARBA00022614"/>
    </source>
</evidence>
<evidence type="ECO:0000256" key="3">
    <source>
        <dbReference type="ARBA" id="ARBA00005156"/>
    </source>
</evidence>
<dbReference type="FunFam" id="3.40.50.11840:FF:000002">
    <property type="entry name" value="2-(3-amino-3-carboxypropyl)histidine synthase subunit 2"/>
    <property type="match status" value="1"/>
</dbReference>
<keyword evidence="9" id="KW-0408">Iron</keyword>
<dbReference type="GO" id="GO:0005634">
    <property type="term" value="C:nucleus"/>
    <property type="evidence" value="ECO:0007669"/>
    <property type="project" value="UniProtKB-SubCell"/>
</dbReference>
<evidence type="ECO:0000313" key="19">
    <source>
        <dbReference type="EMBL" id="OQV16209.1"/>
    </source>
</evidence>
<dbReference type="PANTHER" id="PTHR10762">
    <property type="entry name" value="DIPHTHAMIDE BIOSYNTHESIS PROTEIN"/>
    <property type="match status" value="1"/>
</dbReference>
<evidence type="ECO:0000256" key="1">
    <source>
        <dbReference type="ARBA" id="ARBA00001966"/>
    </source>
</evidence>
<evidence type="ECO:0000256" key="9">
    <source>
        <dbReference type="ARBA" id="ARBA00023004"/>
    </source>
</evidence>
<dbReference type="Pfam" id="PF14580">
    <property type="entry name" value="LRR_9"/>
    <property type="match status" value="1"/>
</dbReference>
<dbReference type="InterPro" id="IPR042265">
    <property type="entry name" value="DPH1/DPH2_3"/>
</dbReference>
<dbReference type="EMBL" id="MTYJ01000077">
    <property type="protein sequence ID" value="OQV16209.1"/>
    <property type="molecule type" value="Genomic_DNA"/>
</dbReference>
<evidence type="ECO:0000256" key="13">
    <source>
        <dbReference type="ARBA" id="ARBA00032573"/>
    </source>
</evidence>
<keyword evidence="7" id="KW-0479">Metal-binding</keyword>
<dbReference type="GO" id="GO:0003735">
    <property type="term" value="F:structural constituent of ribosome"/>
    <property type="evidence" value="ECO:0007669"/>
    <property type="project" value="InterPro"/>
</dbReference>
<dbReference type="Proteomes" id="UP000192578">
    <property type="component" value="Unassembled WGS sequence"/>
</dbReference>
<dbReference type="Gene3D" id="3.40.50.11860">
    <property type="entry name" value="Diphthamide synthesis DPH1/DPH2 domain 3"/>
    <property type="match status" value="1"/>
</dbReference>
<evidence type="ECO:0000256" key="8">
    <source>
        <dbReference type="ARBA" id="ARBA00022737"/>
    </source>
</evidence>
<feature type="domain" description="U2A'/phosphoprotein 32 family A C-terminal" evidence="18">
    <location>
        <begin position="836"/>
        <end position="854"/>
    </location>
</feature>
<dbReference type="InterPro" id="IPR001684">
    <property type="entry name" value="Ribosomal_bL27"/>
</dbReference>
<sequence length="1121" mass="123520">MSLALSSADDAVIQRTISIPATTGPILRDELEVVYALKNCAEWIIQNNFQRIALQFPDELLSHSVPVYRSLERLSQRSFFILGDTTYGSCCVDEIAAEHASCDALIHFGPSCLSPTSRLPVALVFPSIHYFNAQEFITLLEDFTAKSNNTDVVIVYDTSFFAILGTIQPLLPPNCTISQLVIPEGQTVICSDPTCLVFLQPASCSDTIGTVISHRRFVPQPQDRPLSSVTFLYIGSSSPSMVNLFLQLSSSPFYSYDPNATTAPRLQLESAQINRRIMRRLYLTERAKDARIVGILVGTLGVRDYLDIIERLKKIIKTAGKRFYTFSMGKPNPAKLANFMEVDVFVYVACPESYFDSKEYLKPVVTPHELEIACGQRPIDEGFVPDFRSLLPGGQAHVEVVGLEEGTPDVSLITGAARVAHVEGGVGVLEVDSGELVLHDRILTVSTQASAGDFLASRAWRGLEPNYGQDAAGDIVDGLHGIAMSYAGEATIENGNGCRNDADKCCGKGPGYVICARRILSCHATTTPLIYSAQPVLIHATSFHRSAIVLEDLQCGHAYLRRRTGFRAWQRGFWIKEGERAEAGALIVRQVNLQYHPGEHVGIGGDKTLYALEPGRVFVTSEIIDPKWGQKFVEEAYGTKKSPMPLKFKHFLVLVLRSSSCALNGAARIWPEWRLESGPNGAARIWPEWCGSNLARMVRLESGPNGGPILCSIGNVSRRAPQCFNPCKERTLDLRGCKVSMIENLGATLDQFDCIDFSENDIRKLDGFPLLYRIKTLLLNNNRICRIGENLHESLPSIESLILTNNVVQELGDIDPLATLKKLQYLSFLRNPVTNHPHYRLYVIHKLPSVRVLDFRRVMEQERKEASVLFKGKKGKQLEKELGQKTKSVIGGMAGLEAAIATSGRTQEEVDAIKSAISNARSLEEIERLHEMLQAGQIPGAQVESEPAVGGENTVEEEDDMESVLRATTSFPSICLVSEPFRGTYSASLYGPSQSLGGYLTPSRFCCSCVLSHWLIMSASFGDPFSDISEQVVLPDPLTAPGQLIESPETNIASAGKYVRSDLELQHSKPDVLQEGMVLVDHDPQLQARLSNESGHSHAGRRASRAEEDLLAKVHMPPHKH</sequence>
<evidence type="ECO:0000256" key="15">
    <source>
        <dbReference type="ARBA" id="ARBA00045159"/>
    </source>
</evidence>
<dbReference type="InterPro" id="IPR042263">
    <property type="entry name" value="DPH1/DPH2_1"/>
</dbReference>
<comment type="function">
    <text evidence="15">Required for the first step of diphthamide biosynthesis, a post-translational modification of histidine which occurs in elongation factor 2. DPH1 and DPH2 transfer a 3-amino-3-carboxypropyl (ACP) group from S-adenosyl-L-methionine (SAM) to a histidine residue, the reaction is assisted by a reduction system comprising DPH3 and a NADH-dependent reductase. Facilitates the reduction of the catalytic iron-sulfur cluster found in the DPH1 subunit.</text>
</comment>
<organism evidence="19 20">
    <name type="scientific">Hypsibius exemplaris</name>
    <name type="common">Freshwater tardigrade</name>
    <dbReference type="NCBI Taxonomy" id="2072580"/>
    <lineage>
        <taxon>Eukaryota</taxon>
        <taxon>Metazoa</taxon>
        <taxon>Ecdysozoa</taxon>
        <taxon>Tardigrada</taxon>
        <taxon>Eutardigrada</taxon>
        <taxon>Parachela</taxon>
        <taxon>Hypsibioidea</taxon>
        <taxon>Hypsibiidae</taxon>
        <taxon>Hypsibius</taxon>
    </lineage>
</organism>
<comment type="caution">
    <text evidence="19">The sequence shown here is derived from an EMBL/GenBank/DDBJ whole genome shotgun (WGS) entry which is preliminary data.</text>
</comment>
<dbReference type="Gene3D" id="3.40.50.11840">
    <property type="entry name" value="Diphthamide synthesis DPH1/DPH2 domain 1"/>
    <property type="match status" value="1"/>
</dbReference>
<dbReference type="FunFam" id="3.40.50.11860:FF:000001">
    <property type="entry name" value="2-(3-amino-3-carboxypropyl)histidine synthase subunit 2"/>
    <property type="match status" value="1"/>
</dbReference>
<evidence type="ECO:0000256" key="11">
    <source>
        <dbReference type="ARBA" id="ARBA00023242"/>
    </source>
</evidence>
<dbReference type="InterPro" id="IPR016435">
    <property type="entry name" value="DPH1/DPH2"/>
</dbReference>
<evidence type="ECO:0000256" key="5">
    <source>
        <dbReference type="ARBA" id="ARBA00021914"/>
    </source>
</evidence>
<dbReference type="Gene3D" id="3.80.10.10">
    <property type="entry name" value="Ribonuclease Inhibitor"/>
    <property type="match status" value="1"/>
</dbReference>
<dbReference type="SFLD" id="SFLDG01121">
    <property type="entry name" value="Diphthamide_biosynthesis"/>
    <property type="match status" value="1"/>
</dbReference>
<dbReference type="SMART" id="SM00446">
    <property type="entry name" value="LRRcap"/>
    <property type="match status" value="1"/>
</dbReference>
<keyword evidence="11" id="KW-0539">Nucleus</keyword>
<gene>
    <name evidence="19" type="ORF">BV898_09693</name>
</gene>
<dbReference type="InterPro" id="IPR032675">
    <property type="entry name" value="LRR_dom_sf"/>
</dbReference>
<accession>A0A1W0WLY7</accession>
<comment type="similarity">
    <text evidence="12">Belongs to the U2 small nuclear ribonucleoprotein A family.</text>
</comment>
<evidence type="ECO:0000256" key="17">
    <source>
        <dbReference type="SAM" id="MobiDB-lite"/>
    </source>
</evidence>
<keyword evidence="10" id="KW-0411">Iron-sulfur</keyword>
<evidence type="ECO:0000313" key="20">
    <source>
        <dbReference type="Proteomes" id="UP000192578"/>
    </source>
</evidence>
<comment type="subcellular location">
    <subcellularLocation>
        <location evidence="2">Nucleus</location>
    </subcellularLocation>
</comment>
<proteinExistence type="inferred from homology"/>
<dbReference type="SUPFAM" id="SSF110324">
    <property type="entry name" value="Ribosomal L27 protein-like"/>
    <property type="match status" value="1"/>
</dbReference>
<dbReference type="Pfam" id="PF01016">
    <property type="entry name" value="Ribosomal_L27"/>
    <property type="match status" value="1"/>
</dbReference>
<reference evidence="20" key="1">
    <citation type="submission" date="2017-01" db="EMBL/GenBank/DDBJ databases">
        <title>Comparative genomics of anhydrobiosis in the tardigrade Hypsibius dujardini.</title>
        <authorList>
            <person name="Yoshida Y."/>
            <person name="Koutsovoulos G."/>
            <person name="Laetsch D."/>
            <person name="Stevens L."/>
            <person name="Kumar S."/>
            <person name="Horikawa D."/>
            <person name="Ishino K."/>
            <person name="Komine S."/>
            <person name="Tomita M."/>
            <person name="Blaxter M."/>
            <person name="Arakawa K."/>
        </authorList>
    </citation>
    <scope>NUCLEOTIDE SEQUENCE [LARGE SCALE GENOMIC DNA]</scope>
    <source>
        <strain evidence="20">Z151</strain>
    </source>
</reference>
<dbReference type="SFLD" id="SFLDS00032">
    <property type="entry name" value="Radical_SAM_3-amino-3-carboxyp"/>
    <property type="match status" value="1"/>
</dbReference>
<dbReference type="GO" id="GO:0017183">
    <property type="term" value="P:protein histidyl modification to diphthamide"/>
    <property type="evidence" value="ECO:0007669"/>
    <property type="project" value="UniProtKB-UniPathway"/>
</dbReference>
<evidence type="ECO:0000259" key="18">
    <source>
        <dbReference type="SMART" id="SM00446"/>
    </source>
</evidence>
<comment type="pathway">
    <text evidence="3">Protein modification; peptidyl-diphthamide biosynthesis.</text>
</comment>
<protein>
    <recommendedName>
        <fullName evidence="5">2-(3-amino-3-carboxypropyl)histidine synthase subunit 2</fullName>
    </recommendedName>
    <alternativeName>
        <fullName evidence="13">Diphthamide biosynthesis protein 2</fullName>
    </alternativeName>
    <alternativeName>
        <fullName evidence="14">Diphtheria toxin resistance protein 2</fullName>
    </alternativeName>
    <alternativeName>
        <fullName evidence="16">Probable U2 small nuclear ribonucleoprotein A'</fullName>
    </alternativeName>
</protein>